<organism evidence="3 4">
    <name type="scientific">Hydrogenophaga defluvii</name>
    <dbReference type="NCBI Taxonomy" id="249410"/>
    <lineage>
        <taxon>Bacteria</taxon>
        <taxon>Pseudomonadati</taxon>
        <taxon>Pseudomonadota</taxon>
        <taxon>Betaproteobacteria</taxon>
        <taxon>Burkholderiales</taxon>
        <taxon>Comamonadaceae</taxon>
        <taxon>Hydrogenophaga</taxon>
    </lineage>
</organism>
<evidence type="ECO:0000313" key="4">
    <source>
        <dbReference type="Proteomes" id="UP001596457"/>
    </source>
</evidence>
<dbReference type="CDD" id="cd00038">
    <property type="entry name" value="CAP_ED"/>
    <property type="match status" value="1"/>
</dbReference>
<feature type="transmembrane region" description="Helical" evidence="1">
    <location>
        <begin position="56"/>
        <end position="73"/>
    </location>
</feature>
<keyword evidence="1" id="KW-0472">Membrane</keyword>
<dbReference type="SUPFAM" id="SSF51206">
    <property type="entry name" value="cAMP-binding domain-like"/>
    <property type="match status" value="1"/>
</dbReference>
<keyword evidence="1" id="KW-1133">Transmembrane helix</keyword>
<dbReference type="InterPro" id="IPR000595">
    <property type="entry name" value="cNMP-bd_dom"/>
</dbReference>
<dbReference type="RefSeq" id="WP_382203074.1">
    <property type="nucleotide sequence ID" value="NZ_JBHTBZ010000062.1"/>
</dbReference>
<accession>A0ABW2SFG6</accession>
<feature type="transmembrane region" description="Helical" evidence="1">
    <location>
        <begin position="7"/>
        <end position="25"/>
    </location>
</feature>
<keyword evidence="1" id="KW-0812">Transmembrane</keyword>
<dbReference type="PROSITE" id="PS50042">
    <property type="entry name" value="CNMP_BINDING_3"/>
    <property type="match status" value="1"/>
</dbReference>
<dbReference type="EMBL" id="JBHTBZ010000062">
    <property type="protein sequence ID" value="MFC7462281.1"/>
    <property type="molecule type" value="Genomic_DNA"/>
</dbReference>
<dbReference type="InterPro" id="IPR018490">
    <property type="entry name" value="cNMP-bd_dom_sf"/>
</dbReference>
<feature type="domain" description="Cyclic nucleotide-binding" evidence="2">
    <location>
        <begin position="125"/>
        <end position="191"/>
    </location>
</feature>
<dbReference type="InterPro" id="IPR014710">
    <property type="entry name" value="RmlC-like_jellyroll"/>
</dbReference>
<evidence type="ECO:0000256" key="1">
    <source>
        <dbReference type="SAM" id="Phobius"/>
    </source>
</evidence>
<evidence type="ECO:0000313" key="3">
    <source>
        <dbReference type="EMBL" id="MFC7462281.1"/>
    </source>
</evidence>
<sequence>MMALSKTLLLVVPNATLVLGLVIWHQFGIQGFFYFLGHLSFAISFVGYSQRSMIRLRLFAVLGLFVGLVYNGYVHMNMPPNQNLWPVLFWMTVFLIQNLVFAVLEIRGSLEVSLPPDQRAILVESFPHMHSRDWAQLVAKVDERGFSQGEAVLSSGEATTSLMLLVSGRCSEVRHDLPSSVRSLGTFWGELTYCMGSALFNRSPCDVLVVSEKAVVYVWSYETLRELEAGNPRLAKALRDAFIWSACTKHALLRPRAEPQLDTSPGKLIGLVAEGAA</sequence>
<reference evidence="4" key="1">
    <citation type="journal article" date="2019" name="Int. J. Syst. Evol. Microbiol.">
        <title>The Global Catalogue of Microorganisms (GCM) 10K type strain sequencing project: providing services to taxonomists for standard genome sequencing and annotation.</title>
        <authorList>
            <consortium name="The Broad Institute Genomics Platform"/>
            <consortium name="The Broad Institute Genome Sequencing Center for Infectious Disease"/>
            <person name="Wu L."/>
            <person name="Ma J."/>
        </authorList>
    </citation>
    <scope>NUCLEOTIDE SEQUENCE [LARGE SCALE GENOMIC DNA]</scope>
    <source>
        <strain evidence="4">CCUG 53903</strain>
    </source>
</reference>
<feature type="transmembrane region" description="Helical" evidence="1">
    <location>
        <begin position="31"/>
        <end position="49"/>
    </location>
</feature>
<proteinExistence type="predicted"/>
<gene>
    <name evidence="3" type="ORF">ACFQU0_17785</name>
</gene>
<protein>
    <submittedName>
        <fullName evidence="3">Cyclic nucleotide-binding domain-containing protein</fullName>
    </submittedName>
</protein>
<dbReference type="Gene3D" id="2.60.120.10">
    <property type="entry name" value="Jelly Rolls"/>
    <property type="match status" value="1"/>
</dbReference>
<dbReference type="Proteomes" id="UP001596457">
    <property type="component" value="Unassembled WGS sequence"/>
</dbReference>
<comment type="caution">
    <text evidence="3">The sequence shown here is derived from an EMBL/GenBank/DDBJ whole genome shotgun (WGS) entry which is preliminary data.</text>
</comment>
<keyword evidence="4" id="KW-1185">Reference proteome</keyword>
<name>A0ABW2SFG6_9BURK</name>
<evidence type="ECO:0000259" key="2">
    <source>
        <dbReference type="PROSITE" id="PS50042"/>
    </source>
</evidence>
<feature type="transmembrane region" description="Helical" evidence="1">
    <location>
        <begin position="85"/>
        <end position="104"/>
    </location>
</feature>